<proteinExistence type="predicted"/>
<dbReference type="Proteomes" id="UP000774326">
    <property type="component" value="Unassembled WGS sequence"/>
</dbReference>
<name>A0A9P8TPR0_WICPI</name>
<evidence type="ECO:0000313" key="1">
    <source>
        <dbReference type="EMBL" id="KAH3686495.1"/>
    </source>
</evidence>
<protein>
    <submittedName>
        <fullName evidence="1">Uncharacterized protein</fullName>
    </submittedName>
</protein>
<evidence type="ECO:0000313" key="2">
    <source>
        <dbReference type="Proteomes" id="UP000774326"/>
    </source>
</evidence>
<comment type="caution">
    <text evidence="1">The sequence shown here is derived from an EMBL/GenBank/DDBJ whole genome shotgun (WGS) entry which is preliminary data.</text>
</comment>
<gene>
    <name evidence="1" type="ORF">WICPIJ_002534</name>
</gene>
<accession>A0A9P8TPR0</accession>
<reference evidence="1" key="2">
    <citation type="submission" date="2021-01" db="EMBL/GenBank/DDBJ databases">
        <authorList>
            <person name="Schikora-Tamarit M.A."/>
        </authorList>
    </citation>
    <scope>NUCLEOTIDE SEQUENCE</scope>
    <source>
        <strain evidence="1">CBS2887</strain>
    </source>
</reference>
<dbReference type="EMBL" id="JAEUBG010001381">
    <property type="protein sequence ID" value="KAH3686495.1"/>
    <property type="molecule type" value="Genomic_DNA"/>
</dbReference>
<reference evidence="1" key="1">
    <citation type="journal article" date="2021" name="Open Biol.">
        <title>Shared evolutionary footprints suggest mitochondrial oxidative damage underlies multiple complex I losses in fungi.</title>
        <authorList>
            <person name="Schikora-Tamarit M.A."/>
            <person name="Marcet-Houben M."/>
            <person name="Nosek J."/>
            <person name="Gabaldon T."/>
        </authorList>
    </citation>
    <scope>NUCLEOTIDE SEQUENCE</scope>
    <source>
        <strain evidence="1">CBS2887</strain>
    </source>
</reference>
<sequence length="85" mass="9308">MDIHDLVPFLVRHLLERAISQDTSVVDQDINTAIIVQSCLHNAFTVSDNVGLVTNGFTTSGFDLLNNGVWVFEVVDHNLGTVLGE</sequence>
<keyword evidence="2" id="KW-1185">Reference proteome</keyword>
<dbReference type="AlphaFoldDB" id="A0A9P8TPR0"/>
<organism evidence="1 2">
    <name type="scientific">Wickerhamomyces pijperi</name>
    <name type="common">Yeast</name>
    <name type="synonym">Pichia pijperi</name>
    <dbReference type="NCBI Taxonomy" id="599730"/>
    <lineage>
        <taxon>Eukaryota</taxon>
        <taxon>Fungi</taxon>
        <taxon>Dikarya</taxon>
        <taxon>Ascomycota</taxon>
        <taxon>Saccharomycotina</taxon>
        <taxon>Saccharomycetes</taxon>
        <taxon>Phaffomycetales</taxon>
        <taxon>Wickerhamomycetaceae</taxon>
        <taxon>Wickerhamomyces</taxon>
    </lineage>
</organism>